<keyword evidence="14" id="KW-1185">Reference proteome</keyword>
<evidence type="ECO:0000256" key="9">
    <source>
        <dbReference type="ARBA" id="ARBA00023136"/>
    </source>
</evidence>
<feature type="transmembrane region" description="Helical" evidence="11">
    <location>
        <begin position="30"/>
        <end position="51"/>
    </location>
</feature>
<name>A0ABQ5VAF8_9PROT</name>
<evidence type="ECO:0000259" key="12">
    <source>
        <dbReference type="Pfam" id="PF08334"/>
    </source>
</evidence>
<sequence length="162" mass="17555">MFQDVRDLQTDKIIENSNPSQKPEKPSREAGYSLMEILIALAIISTLTVIVGPRLTGHVDRSKTVATLSQAKQLKASLGMMQMDVGRYPTQEEGFRLLIEPMNAGPLWRGPYLDGGVPTDAWGQPFQYVPPPADNIYAAPRVYSLGADNAPGGTGLNADIEG</sequence>
<dbReference type="NCBIfam" id="TIGR02532">
    <property type="entry name" value="IV_pilin_GFxxxE"/>
    <property type="match status" value="1"/>
</dbReference>
<evidence type="ECO:0000256" key="1">
    <source>
        <dbReference type="ARBA" id="ARBA00004377"/>
    </source>
</evidence>
<dbReference type="NCBIfam" id="TIGR01710">
    <property type="entry name" value="typeII_sec_gspG"/>
    <property type="match status" value="1"/>
</dbReference>
<evidence type="ECO:0000256" key="11">
    <source>
        <dbReference type="SAM" id="Phobius"/>
    </source>
</evidence>
<dbReference type="SUPFAM" id="SSF54523">
    <property type="entry name" value="Pili subunits"/>
    <property type="match status" value="1"/>
</dbReference>
<dbReference type="Pfam" id="PF08334">
    <property type="entry name" value="T2SSG"/>
    <property type="match status" value="1"/>
</dbReference>
<keyword evidence="7 11" id="KW-0812">Transmembrane</keyword>
<comment type="subcellular location">
    <subcellularLocation>
        <location evidence="1">Cell inner membrane</location>
        <topology evidence="1">Single-pass membrane protein</topology>
    </subcellularLocation>
</comment>
<comment type="caution">
    <text evidence="13">The sequence shown here is derived from an EMBL/GenBank/DDBJ whole genome shotgun (WGS) entry which is preliminary data.</text>
</comment>
<keyword evidence="8 11" id="KW-1133">Transmembrane helix</keyword>
<feature type="domain" description="Type II secretion system protein GspG C-terminal" evidence="12">
    <location>
        <begin position="55"/>
        <end position="161"/>
    </location>
</feature>
<organism evidence="13 14">
    <name type="scientific">Algimonas ampicilliniresistens</name>
    <dbReference type="NCBI Taxonomy" id="1298735"/>
    <lineage>
        <taxon>Bacteria</taxon>
        <taxon>Pseudomonadati</taxon>
        <taxon>Pseudomonadota</taxon>
        <taxon>Alphaproteobacteria</taxon>
        <taxon>Maricaulales</taxon>
        <taxon>Robiginitomaculaceae</taxon>
        <taxon>Algimonas</taxon>
    </lineage>
</organism>
<proteinExistence type="inferred from homology"/>
<dbReference type="InterPro" id="IPR045584">
    <property type="entry name" value="Pilin-like"/>
</dbReference>
<dbReference type="InterPro" id="IPR013545">
    <property type="entry name" value="T2SS_protein-GspG_C"/>
</dbReference>
<dbReference type="RefSeq" id="WP_284389968.1">
    <property type="nucleotide sequence ID" value="NZ_BSNK01000002.1"/>
</dbReference>
<dbReference type="Gene3D" id="3.30.700.10">
    <property type="entry name" value="Glycoprotein, Type 4 Pilin"/>
    <property type="match status" value="1"/>
</dbReference>
<evidence type="ECO:0000256" key="4">
    <source>
        <dbReference type="ARBA" id="ARBA00022475"/>
    </source>
</evidence>
<dbReference type="EMBL" id="BSNK01000002">
    <property type="protein sequence ID" value="GLQ23987.1"/>
    <property type="molecule type" value="Genomic_DNA"/>
</dbReference>
<reference evidence="13" key="1">
    <citation type="journal article" date="2014" name="Int. J. Syst. Evol. Microbiol.">
        <title>Complete genome of a new Firmicutes species belonging to the dominant human colonic microbiota ('Ruminococcus bicirculans') reveals two chromosomes and a selective capacity to utilize plant glucans.</title>
        <authorList>
            <consortium name="NISC Comparative Sequencing Program"/>
            <person name="Wegmann U."/>
            <person name="Louis P."/>
            <person name="Goesmann A."/>
            <person name="Henrissat B."/>
            <person name="Duncan S.H."/>
            <person name="Flint H.J."/>
        </authorList>
    </citation>
    <scope>NUCLEOTIDE SEQUENCE</scope>
    <source>
        <strain evidence="13">NBRC 108219</strain>
    </source>
</reference>
<dbReference type="InterPro" id="IPR012902">
    <property type="entry name" value="N_methyl_site"/>
</dbReference>
<comment type="similarity">
    <text evidence="2">Belongs to the GSP G family.</text>
</comment>
<evidence type="ECO:0000256" key="2">
    <source>
        <dbReference type="ARBA" id="ARBA00009984"/>
    </source>
</evidence>
<protein>
    <recommendedName>
        <fullName evidence="3">Type II secretion system core protein G</fullName>
    </recommendedName>
</protein>
<feature type="region of interest" description="Disordered" evidence="10">
    <location>
        <begin position="1"/>
        <end position="28"/>
    </location>
</feature>
<keyword evidence="6" id="KW-0997">Cell inner membrane</keyword>
<accession>A0ABQ5VAF8</accession>
<dbReference type="Proteomes" id="UP001161391">
    <property type="component" value="Unassembled WGS sequence"/>
</dbReference>
<dbReference type="PRINTS" id="PR00813">
    <property type="entry name" value="BCTERIALGSPG"/>
</dbReference>
<keyword evidence="9 11" id="KW-0472">Membrane</keyword>
<evidence type="ECO:0000256" key="10">
    <source>
        <dbReference type="SAM" id="MobiDB-lite"/>
    </source>
</evidence>
<dbReference type="InterPro" id="IPR010054">
    <property type="entry name" value="Type2_sec_GspG"/>
</dbReference>
<evidence type="ECO:0000256" key="8">
    <source>
        <dbReference type="ARBA" id="ARBA00022989"/>
    </source>
</evidence>
<keyword evidence="5" id="KW-0488">Methylation</keyword>
<dbReference type="Pfam" id="PF07963">
    <property type="entry name" value="N_methyl"/>
    <property type="match status" value="1"/>
</dbReference>
<reference evidence="13" key="2">
    <citation type="submission" date="2023-01" db="EMBL/GenBank/DDBJ databases">
        <title>Draft genome sequence of Algimonas ampicilliniresistens strain NBRC 108219.</title>
        <authorList>
            <person name="Sun Q."/>
            <person name="Mori K."/>
        </authorList>
    </citation>
    <scope>NUCLEOTIDE SEQUENCE</scope>
    <source>
        <strain evidence="13">NBRC 108219</strain>
    </source>
</reference>
<evidence type="ECO:0000313" key="14">
    <source>
        <dbReference type="Proteomes" id="UP001161391"/>
    </source>
</evidence>
<keyword evidence="4" id="KW-1003">Cell membrane</keyword>
<gene>
    <name evidence="13" type="ORF">GCM10007853_18610</name>
</gene>
<evidence type="ECO:0000256" key="7">
    <source>
        <dbReference type="ARBA" id="ARBA00022692"/>
    </source>
</evidence>
<dbReference type="InterPro" id="IPR000983">
    <property type="entry name" value="Bac_GSPG_pilin"/>
</dbReference>
<evidence type="ECO:0000313" key="13">
    <source>
        <dbReference type="EMBL" id="GLQ23987.1"/>
    </source>
</evidence>
<feature type="compositionally biased region" description="Basic and acidic residues" evidence="10">
    <location>
        <begin position="1"/>
        <end position="14"/>
    </location>
</feature>
<evidence type="ECO:0000256" key="5">
    <source>
        <dbReference type="ARBA" id="ARBA00022481"/>
    </source>
</evidence>
<evidence type="ECO:0000256" key="6">
    <source>
        <dbReference type="ARBA" id="ARBA00022519"/>
    </source>
</evidence>
<evidence type="ECO:0000256" key="3">
    <source>
        <dbReference type="ARBA" id="ARBA00020042"/>
    </source>
</evidence>